<protein>
    <submittedName>
        <fullName evidence="2">Uncharacterized protein</fullName>
    </submittedName>
</protein>
<name>A0A2P6NQP6_9EUKA</name>
<comment type="caution">
    <text evidence="2">The sequence shown here is derived from an EMBL/GenBank/DDBJ whole genome shotgun (WGS) entry which is preliminary data.</text>
</comment>
<dbReference type="InParanoid" id="A0A2P6NQP6"/>
<evidence type="ECO:0000313" key="2">
    <source>
        <dbReference type="EMBL" id="PRP86282.1"/>
    </source>
</evidence>
<evidence type="ECO:0000313" key="3">
    <source>
        <dbReference type="Proteomes" id="UP000241769"/>
    </source>
</evidence>
<keyword evidence="3" id="KW-1185">Reference proteome</keyword>
<dbReference type="AlphaFoldDB" id="A0A2P6NQP6"/>
<sequence>MSLRGNFLHCWGIDLKRANCLYPPHRLDLTILYVVSLVLELFFLLVMSLRRTRILAMPLDARRRKIPEVILWKDTGRDTSTLTRFNTNEEETVLLTLGSSDSVGACVSPAKDFSGREGTSLGVFLRMMKRAKCWTAGGRLARIGTEEG</sequence>
<gene>
    <name evidence="2" type="ORF">PROFUN_05423</name>
</gene>
<reference evidence="2 3" key="1">
    <citation type="journal article" date="2018" name="Genome Biol. Evol.">
        <title>Multiple Roots of Fruiting Body Formation in Amoebozoa.</title>
        <authorList>
            <person name="Hillmann F."/>
            <person name="Forbes G."/>
            <person name="Novohradska S."/>
            <person name="Ferling I."/>
            <person name="Riege K."/>
            <person name="Groth M."/>
            <person name="Westermann M."/>
            <person name="Marz M."/>
            <person name="Spaller T."/>
            <person name="Winckler T."/>
            <person name="Schaap P."/>
            <person name="Glockner G."/>
        </authorList>
    </citation>
    <scope>NUCLEOTIDE SEQUENCE [LARGE SCALE GENOMIC DNA]</scope>
    <source>
        <strain evidence="2 3">Jena</strain>
    </source>
</reference>
<proteinExistence type="predicted"/>
<organism evidence="2 3">
    <name type="scientific">Planoprotostelium fungivorum</name>
    <dbReference type="NCBI Taxonomy" id="1890364"/>
    <lineage>
        <taxon>Eukaryota</taxon>
        <taxon>Amoebozoa</taxon>
        <taxon>Evosea</taxon>
        <taxon>Variosea</taxon>
        <taxon>Cavosteliida</taxon>
        <taxon>Cavosteliaceae</taxon>
        <taxon>Planoprotostelium</taxon>
    </lineage>
</organism>
<keyword evidence="1" id="KW-1133">Transmembrane helix</keyword>
<accession>A0A2P6NQP6</accession>
<dbReference type="Proteomes" id="UP000241769">
    <property type="component" value="Unassembled WGS sequence"/>
</dbReference>
<dbReference type="EMBL" id="MDYQ01000033">
    <property type="protein sequence ID" value="PRP86282.1"/>
    <property type="molecule type" value="Genomic_DNA"/>
</dbReference>
<keyword evidence="1" id="KW-0812">Transmembrane</keyword>
<evidence type="ECO:0000256" key="1">
    <source>
        <dbReference type="SAM" id="Phobius"/>
    </source>
</evidence>
<feature type="transmembrane region" description="Helical" evidence="1">
    <location>
        <begin position="31"/>
        <end position="49"/>
    </location>
</feature>
<keyword evidence="1" id="KW-0472">Membrane</keyword>